<comment type="similarity">
    <text evidence="1 7">Belongs to the class I-like SAM-binding methyltransferase superfamily. RsmB/NOP family.</text>
</comment>
<dbReference type="GO" id="GO:0008757">
    <property type="term" value="F:S-adenosylmethionine-dependent methyltransferase activity"/>
    <property type="evidence" value="ECO:0007669"/>
    <property type="project" value="InterPro"/>
</dbReference>
<evidence type="ECO:0000256" key="2">
    <source>
        <dbReference type="ARBA" id="ARBA00022490"/>
    </source>
</evidence>
<keyword evidence="6 7" id="KW-0694">RNA-binding</keyword>
<dbReference type="InterPro" id="IPR031340">
    <property type="entry name" value="RsmF_methylt_CI"/>
</dbReference>
<comment type="caution">
    <text evidence="7">Lacks conserved residue(s) required for the propagation of feature annotation.</text>
</comment>
<comment type="caution">
    <text evidence="9">The sequence shown here is derived from an EMBL/GenBank/DDBJ whole genome shotgun (WGS) entry which is preliminary data.</text>
</comment>
<feature type="binding site" evidence="7">
    <location>
        <position position="172"/>
    </location>
    <ligand>
        <name>S-adenosyl-L-methionine</name>
        <dbReference type="ChEBI" id="CHEBI:59789"/>
    </ligand>
</feature>
<sequence length="458" mass="51516">MQLPETFKTKYTQLLGDADGSKFLTSFERPVNHGFRVNPLKQNRPTEVDLTQPTPHCRFGYYGEVNGKTVDHQSGAVYSQEPSAMFVGEVAHPKPGERVLDLCAAPGGKTTHIGSYMDNQGLLIANEIDAKRAKVLLENVERFGLSNTVVTNSTPAIMAQQLPEFFDRILVDAPCSGEGMFRKDPDAVKYWSLDYPVECARRQREILTEAVKNLKPGGELIYSTCTFAPEEDEQIIAWLVTQFGFEILPIKKFPGMDDGMPQWADGNSDLEKCVRIFPHHFDGEGHFIAKLKKPTVATSIDRPTVPTAKKRTKRSNSTSLNREQRALWQTFATQHFTDQSFGNLRVFRDILSSVPEETPDLSNIKIVREGLQLGVFKKNRFEPSYALALAMRPDQATRKITINFDDWRKYVHGDTFPVAPSLEKGWYLLVCDGQSVGFSKVVNGIAKNFFPKGLRFQA</sequence>
<keyword evidence="5 7" id="KW-0949">S-adenosyl-L-methionine</keyword>
<organism evidence="9 10">
    <name type="scientific">Lentilactobacillus parafarraginis DSM 18390 = JCM 14109</name>
    <dbReference type="NCBI Taxonomy" id="1423786"/>
    <lineage>
        <taxon>Bacteria</taxon>
        <taxon>Bacillati</taxon>
        <taxon>Bacillota</taxon>
        <taxon>Bacilli</taxon>
        <taxon>Lactobacillales</taxon>
        <taxon>Lactobacillaceae</taxon>
        <taxon>Lentilactobacillus</taxon>
    </lineage>
</organism>
<dbReference type="CDD" id="cd21147">
    <property type="entry name" value="RsmF_methylt_CTD1"/>
    <property type="match status" value="1"/>
</dbReference>
<dbReference type="Proteomes" id="UP000051010">
    <property type="component" value="Unassembled WGS sequence"/>
</dbReference>
<dbReference type="AlphaFoldDB" id="A0A0R1YMU6"/>
<dbReference type="SUPFAM" id="SSF53335">
    <property type="entry name" value="S-adenosyl-L-methionine-dependent methyltransferases"/>
    <property type="match status" value="1"/>
</dbReference>
<dbReference type="PATRIC" id="fig|1423786.4.peg.1335"/>
<dbReference type="GO" id="GO:0001510">
    <property type="term" value="P:RNA methylation"/>
    <property type="evidence" value="ECO:0007669"/>
    <property type="project" value="InterPro"/>
</dbReference>
<evidence type="ECO:0000313" key="9">
    <source>
        <dbReference type="EMBL" id="KRM43792.1"/>
    </source>
</evidence>
<evidence type="ECO:0000259" key="8">
    <source>
        <dbReference type="PROSITE" id="PS51686"/>
    </source>
</evidence>
<dbReference type="InterPro" id="IPR027391">
    <property type="entry name" value="Nol1_Nop2_Fmu_2"/>
</dbReference>
<evidence type="ECO:0000256" key="4">
    <source>
        <dbReference type="ARBA" id="ARBA00022679"/>
    </source>
</evidence>
<dbReference type="InterPro" id="IPR049560">
    <property type="entry name" value="MeTrfase_RsmB-F_NOP2_cat"/>
</dbReference>
<dbReference type="GO" id="GO:0003723">
    <property type="term" value="F:RNA binding"/>
    <property type="evidence" value="ECO:0007669"/>
    <property type="project" value="UniProtKB-UniRule"/>
</dbReference>
<dbReference type="Pfam" id="PF13636">
    <property type="entry name" value="Methyltranf_PUA"/>
    <property type="match status" value="1"/>
</dbReference>
<dbReference type="Pfam" id="PF17126">
    <property type="entry name" value="RsmF_methylt_CI"/>
    <property type="match status" value="1"/>
</dbReference>
<evidence type="ECO:0000256" key="6">
    <source>
        <dbReference type="ARBA" id="ARBA00022884"/>
    </source>
</evidence>
<dbReference type="InterPro" id="IPR011023">
    <property type="entry name" value="Nop2p"/>
</dbReference>
<dbReference type="Pfam" id="PF17125">
    <property type="entry name" value="Methyltr_RsmF_N"/>
    <property type="match status" value="1"/>
</dbReference>
<dbReference type="Gene3D" id="2.30.130.60">
    <property type="match status" value="1"/>
</dbReference>
<accession>A0A0R1YMU6</accession>
<evidence type="ECO:0000256" key="1">
    <source>
        <dbReference type="ARBA" id="ARBA00007494"/>
    </source>
</evidence>
<dbReference type="PROSITE" id="PS51686">
    <property type="entry name" value="SAM_MT_RSMB_NOP"/>
    <property type="match status" value="1"/>
</dbReference>
<feature type="binding site" evidence="7">
    <location>
        <begin position="103"/>
        <end position="109"/>
    </location>
    <ligand>
        <name>S-adenosyl-L-methionine</name>
        <dbReference type="ChEBI" id="CHEBI:59789"/>
    </ligand>
</feature>
<protein>
    <submittedName>
        <fullName evidence="9">NOL1 NOP2 sun family protein</fullName>
    </submittedName>
</protein>
<dbReference type="Gene3D" id="3.30.70.1170">
    <property type="entry name" value="Sun protein, domain 3"/>
    <property type="match status" value="1"/>
</dbReference>
<dbReference type="InterPro" id="IPR001678">
    <property type="entry name" value="MeTrfase_RsmB-F_NOP2_dom"/>
</dbReference>
<keyword evidence="4 7" id="KW-0808">Transferase</keyword>
<reference evidence="9 10" key="1">
    <citation type="journal article" date="2015" name="Genome Announc.">
        <title>Expanding the biotechnology potential of lactobacilli through comparative genomics of 213 strains and associated genera.</title>
        <authorList>
            <person name="Sun Z."/>
            <person name="Harris H.M."/>
            <person name="McCann A."/>
            <person name="Guo C."/>
            <person name="Argimon S."/>
            <person name="Zhang W."/>
            <person name="Yang X."/>
            <person name="Jeffery I.B."/>
            <person name="Cooney J.C."/>
            <person name="Kagawa T.F."/>
            <person name="Liu W."/>
            <person name="Song Y."/>
            <person name="Salvetti E."/>
            <person name="Wrobel A."/>
            <person name="Rasinkangas P."/>
            <person name="Parkhill J."/>
            <person name="Rea M.C."/>
            <person name="O'Sullivan O."/>
            <person name="Ritari J."/>
            <person name="Douillard F.P."/>
            <person name="Paul Ross R."/>
            <person name="Yang R."/>
            <person name="Briner A.E."/>
            <person name="Felis G.E."/>
            <person name="de Vos W.M."/>
            <person name="Barrangou R."/>
            <person name="Klaenhammer T.R."/>
            <person name="Caufield P.W."/>
            <person name="Cui Y."/>
            <person name="Zhang H."/>
            <person name="O'Toole P.W."/>
        </authorList>
    </citation>
    <scope>NUCLEOTIDE SEQUENCE [LARGE SCALE GENOMIC DNA]</scope>
    <source>
        <strain evidence="9 10">DSM 18390</strain>
    </source>
</reference>
<feature type="binding site" evidence="7">
    <location>
        <position position="127"/>
    </location>
    <ligand>
        <name>S-adenosyl-L-methionine</name>
        <dbReference type="ChEBI" id="CHEBI:59789"/>
    </ligand>
</feature>
<dbReference type="InterPro" id="IPR031341">
    <property type="entry name" value="Methyltr_RsmF_N"/>
</dbReference>
<feature type="domain" description="SAM-dependent MTase RsmB/NOP-type" evidence="8">
    <location>
        <begin position="1"/>
        <end position="294"/>
    </location>
</feature>
<evidence type="ECO:0000313" key="10">
    <source>
        <dbReference type="Proteomes" id="UP000051010"/>
    </source>
</evidence>
<feature type="active site" description="Nucleophile" evidence="7">
    <location>
        <position position="225"/>
    </location>
</feature>
<proteinExistence type="inferred from homology"/>
<dbReference type="NCBIfam" id="TIGR00446">
    <property type="entry name" value="nop2p"/>
    <property type="match status" value="1"/>
</dbReference>
<dbReference type="RefSeq" id="WP_056980405.1">
    <property type="nucleotide sequence ID" value="NZ_AZFZ01000027.1"/>
</dbReference>
<dbReference type="PANTHER" id="PTHR22807">
    <property type="entry name" value="NOP2 YEAST -RELATED NOL1/NOP2/FMU SUN DOMAIN-CONTAINING"/>
    <property type="match status" value="1"/>
</dbReference>
<dbReference type="PROSITE" id="PS01153">
    <property type="entry name" value="NOL1_NOP2_SUN"/>
    <property type="match status" value="1"/>
</dbReference>
<dbReference type="PRINTS" id="PR02008">
    <property type="entry name" value="RCMTFAMILY"/>
</dbReference>
<evidence type="ECO:0000256" key="5">
    <source>
        <dbReference type="ARBA" id="ARBA00022691"/>
    </source>
</evidence>
<evidence type="ECO:0000256" key="3">
    <source>
        <dbReference type="ARBA" id="ARBA00022603"/>
    </source>
</evidence>
<dbReference type="Pfam" id="PF01189">
    <property type="entry name" value="Methyltr_RsmB-F"/>
    <property type="match status" value="1"/>
</dbReference>
<dbReference type="PANTHER" id="PTHR22807:SF30">
    <property type="entry name" value="28S RRNA (CYTOSINE(4447)-C(5))-METHYLTRANSFERASE-RELATED"/>
    <property type="match status" value="1"/>
</dbReference>
<dbReference type="EMBL" id="AZFZ01000027">
    <property type="protein sequence ID" value="KRM43792.1"/>
    <property type="molecule type" value="Genomic_DNA"/>
</dbReference>
<evidence type="ECO:0000256" key="7">
    <source>
        <dbReference type="PROSITE-ProRule" id="PRU01023"/>
    </source>
</evidence>
<dbReference type="GO" id="GO:0006396">
    <property type="term" value="P:RNA processing"/>
    <property type="evidence" value="ECO:0007669"/>
    <property type="project" value="InterPro"/>
</dbReference>
<keyword evidence="3 7" id="KW-0489">Methyltransferase</keyword>
<dbReference type="InterPro" id="IPR023267">
    <property type="entry name" value="RCMT"/>
</dbReference>
<dbReference type="InterPro" id="IPR029063">
    <property type="entry name" value="SAM-dependent_MTases_sf"/>
</dbReference>
<dbReference type="GO" id="GO:0008173">
    <property type="term" value="F:RNA methyltransferase activity"/>
    <property type="evidence" value="ECO:0007669"/>
    <property type="project" value="InterPro"/>
</dbReference>
<gene>
    <name evidence="9" type="ORF">FD47_GL001237</name>
</gene>
<keyword evidence="2" id="KW-0963">Cytoplasm</keyword>
<dbReference type="Gene3D" id="3.40.50.150">
    <property type="entry name" value="Vaccinia Virus protein VP39"/>
    <property type="match status" value="1"/>
</dbReference>
<dbReference type="CDD" id="cd02440">
    <property type="entry name" value="AdoMet_MTases"/>
    <property type="match status" value="1"/>
</dbReference>
<name>A0A0R1YMU6_9LACO</name>
<dbReference type="InterPro" id="IPR018314">
    <property type="entry name" value="RsmB/NOL1/NOP2-like_CS"/>
</dbReference>